<name>A0A0K9Q636_ZOSMR</name>
<evidence type="ECO:0000256" key="1">
    <source>
        <dbReference type="SAM" id="Phobius"/>
    </source>
</evidence>
<reference evidence="3" key="1">
    <citation type="journal article" date="2016" name="Nature">
        <title>The genome of the seagrass Zostera marina reveals angiosperm adaptation to the sea.</title>
        <authorList>
            <person name="Olsen J.L."/>
            <person name="Rouze P."/>
            <person name="Verhelst B."/>
            <person name="Lin Y.-C."/>
            <person name="Bayer T."/>
            <person name="Collen J."/>
            <person name="Dattolo E."/>
            <person name="De Paoli E."/>
            <person name="Dittami S."/>
            <person name="Maumus F."/>
            <person name="Michel G."/>
            <person name="Kersting A."/>
            <person name="Lauritano C."/>
            <person name="Lohaus R."/>
            <person name="Toepel M."/>
            <person name="Tonon T."/>
            <person name="Vanneste K."/>
            <person name="Amirebrahimi M."/>
            <person name="Brakel J."/>
            <person name="Bostroem C."/>
            <person name="Chovatia M."/>
            <person name="Grimwood J."/>
            <person name="Jenkins J.W."/>
            <person name="Jueterbock A."/>
            <person name="Mraz A."/>
            <person name="Stam W.T."/>
            <person name="Tice H."/>
            <person name="Bornberg-Bauer E."/>
            <person name="Green P.J."/>
            <person name="Pearson G.A."/>
            <person name="Procaccini G."/>
            <person name="Duarte C.M."/>
            <person name="Schmutz J."/>
            <person name="Reusch T.B.H."/>
            <person name="Van de Peer Y."/>
        </authorList>
    </citation>
    <scope>NUCLEOTIDE SEQUENCE [LARGE SCALE GENOMIC DNA]</scope>
    <source>
        <strain evidence="3">cv. Finnish</strain>
    </source>
</reference>
<keyword evidence="1" id="KW-0472">Membrane</keyword>
<dbReference type="Proteomes" id="UP000036987">
    <property type="component" value="Unassembled WGS sequence"/>
</dbReference>
<dbReference type="AlphaFoldDB" id="A0A0K9Q636"/>
<sequence>MIRFVDEISRQYSNSTVAAAFFKCTRWEEDQIDFRRNCRYHYSCERTFFNGDYPPAVDVLVCFLAIVCYILCLFFTVLHVGKSPRCDYLRRPRRCLLVSGPILLPLLILVLSNGHRINTAFPLAHMGPVLLQLVHLSVLAFATKPERTILYAVIETSTASGILRASIYLDAVILPYHTGLDALLRSTMSGECETCVCRDKPLTVGGDIISYRGLSSTTFCVIGTLCSRMVCGLFGKDALNIIKWIEVSIESIGWGLILKDCIFLMVDPPKPGSPELVAKAAVGFLIILHISQKIYRLALIFDRLYSKRMKRNHIDGGYRV</sequence>
<accession>A0A0K9Q636</accession>
<proteinExistence type="predicted"/>
<dbReference type="OrthoDB" id="657942at2759"/>
<dbReference type="EMBL" id="LFYR01000079">
    <property type="protein sequence ID" value="KMZ76155.1"/>
    <property type="molecule type" value="Genomic_DNA"/>
</dbReference>
<organism evidence="2 3">
    <name type="scientific">Zostera marina</name>
    <name type="common">Eelgrass</name>
    <dbReference type="NCBI Taxonomy" id="29655"/>
    <lineage>
        <taxon>Eukaryota</taxon>
        <taxon>Viridiplantae</taxon>
        <taxon>Streptophyta</taxon>
        <taxon>Embryophyta</taxon>
        <taxon>Tracheophyta</taxon>
        <taxon>Spermatophyta</taxon>
        <taxon>Magnoliopsida</taxon>
        <taxon>Liliopsida</taxon>
        <taxon>Zosteraceae</taxon>
        <taxon>Zostera</taxon>
    </lineage>
</organism>
<keyword evidence="3" id="KW-1185">Reference proteome</keyword>
<feature type="transmembrane region" description="Helical" evidence="1">
    <location>
        <begin position="123"/>
        <end position="142"/>
    </location>
</feature>
<evidence type="ECO:0000313" key="2">
    <source>
        <dbReference type="EMBL" id="KMZ76155.1"/>
    </source>
</evidence>
<keyword evidence="1" id="KW-0812">Transmembrane</keyword>
<evidence type="ECO:0000313" key="3">
    <source>
        <dbReference type="Proteomes" id="UP000036987"/>
    </source>
</evidence>
<dbReference type="PANTHER" id="PTHR37726">
    <property type="entry name" value="TRANSMEMBRANE PROTEIN"/>
    <property type="match status" value="1"/>
</dbReference>
<keyword evidence="1" id="KW-1133">Transmembrane helix</keyword>
<feature type="transmembrane region" description="Helical" evidence="1">
    <location>
        <begin position="93"/>
        <end position="111"/>
    </location>
</feature>
<gene>
    <name evidence="2" type="ORF">ZOSMA_106G00610</name>
</gene>
<dbReference type="PANTHER" id="PTHR37726:SF1">
    <property type="entry name" value="TRANSMEMBRANE PROTEIN"/>
    <property type="match status" value="1"/>
</dbReference>
<protein>
    <submittedName>
        <fullName evidence="2">Uncharacterized protein</fullName>
    </submittedName>
</protein>
<dbReference type="OMA" id="CIRWQVE"/>
<comment type="caution">
    <text evidence="2">The sequence shown here is derived from an EMBL/GenBank/DDBJ whole genome shotgun (WGS) entry which is preliminary data.</text>
</comment>
<feature type="transmembrane region" description="Helical" evidence="1">
    <location>
        <begin position="56"/>
        <end position="81"/>
    </location>
</feature>